<evidence type="ECO:0000256" key="1">
    <source>
        <dbReference type="SAM" id="Phobius"/>
    </source>
</evidence>
<feature type="transmembrane region" description="Helical" evidence="1">
    <location>
        <begin position="6"/>
        <end position="26"/>
    </location>
</feature>
<gene>
    <name evidence="2" type="primary">ccoS</name>
    <name evidence="2" type="ORF">LIN78_14355</name>
</gene>
<comment type="caution">
    <text evidence="2">The sequence shown here is derived from an EMBL/GenBank/DDBJ whole genome shotgun (WGS) entry which is preliminary data.</text>
</comment>
<dbReference type="RefSeq" id="WP_227181548.1">
    <property type="nucleotide sequence ID" value="NZ_JAJBZT010000009.1"/>
</dbReference>
<protein>
    <submittedName>
        <fullName evidence="2">Cbb3-type cytochrome oxidase assembly protein CcoS</fullName>
    </submittedName>
</protein>
<dbReference type="InterPro" id="IPR004714">
    <property type="entry name" value="Cyt_oxidase_maturation_cbb3"/>
</dbReference>
<dbReference type="PANTHER" id="PTHR41532:SF1">
    <property type="entry name" value="FIXS PROTEIN"/>
    <property type="match status" value="1"/>
</dbReference>
<keyword evidence="1" id="KW-1133">Transmembrane helix</keyword>
<evidence type="ECO:0000313" key="2">
    <source>
        <dbReference type="EMBL" id="MCB6184727.1"/>
    </source>
</evidence>
<dbReference type="PANTHER" id="PTHR41532">
    <property type="entry name" value="FIXS PROTEIN"/>
    <property type="match status" value="1"/>
</dbReference>
<accession>A0ABS8D9D2</accession>
<keyword evidence="1" id="KW-0472">Membrane</keyword>
<name>A0ABS8D9D2_9NEIS</name>
<dbReference type="NCBIfam" id="TIGR00847">
    <property type="entry name" value="ccoS"/>
    <property type="match status" value="1"/>
</dbReference>
<dbReference type="Proteomes" id="UP001165395">
    <property type="component" value="Unassembled WGS sequence"/>
</dbReference>
<evidence type="ECO:0000313" key="3">
    <source>
        <dbReference type="Proteomes" id="UP001165395"/>
    </source>
</evidence>
<keyword evidence="3" id="KW-1185">Reference proteome</keyword>
<reference evidence="2" key="1">
    <citation type="submission" date="2021-10" db="EMBL/GenBank/DDBJ databases">
        <title>The complete genome sequence of Leeia sp. TBRC 13508.</title>
        <authorList>
            <person name="Charoenyingcharoen P."/>
            <person name="Yukphan P."/>
        </authorList>
    </citation>
    <scope>NUCLEOTIDE SEQUENCE</scope>
    <source>
        <strain evidence="2">TBRC 13508</strain>
    </source>
</reference>
<dbReference type="EMBL" id="JAJBZT010000009">
    <property type="protein sequence ID" value="MCB6184727.1"/>
    <property type="molecule type" value="Genomic_DNA"/>
</dbReference>
<sequence length="59" mass="6721">MDIIYLLIPVSLVVVLLISMLFWWAIKGGQFDDLEGPGFQIMMDDDSDKSEQSAQESQR</sequence>
<proteinExistence type="predicted"/>
<dbReference type="Pfam" id="PF03597">
    <property type="entry name" value="FixS"/>
    <property type="match status" value="1"/>
</dbReference>
<organism evidence="2 3">
    <name type="scientific">Leeia speluncae</name>
    <dbReference type="NCBI Taxonomy" id="2884804"/>
    <lineage>
        <taxon>Bacteria</taxon>
        <taxon>Pseudomonadati</taxon>
        <taxon>Pseudomonadota</taxon>
        <taxon>Betaproteobacteria</taxon>
        <taxon>Neisseriales</taxon>
        <taxon>Leeiaceae</taxon>
        <taxon>Leeia</taxon>
    </lineage>
</organism>
<keyword evidence="1" id="KW-0812">Transmembrane</keyword>